<dbReference type="InterPro" id="IPR027417">
    <property type="entry name" value="P-loop_NTPase"/>
</dbReference>
<feature type="compositionally biased region" description="Low complexity" evidence="1">
    <location>
        <begin position="271"/>
        <end position="280"/>
    </location>
</feature>
<sequence>MAVKFHRAQRKKAKLRLGIAGPAGSGKSFSALQMAFGLGGPVAMIDTERGSGELYCHLGEYDVCTLEAPFTPEKYVEAIKSAEAAGYGVIIIDSLTHAWAGTGGVLDIHGYAADKSGNSWTAWRQVTPRHNDLVDALLQSKCHIIATLRSKMEHIQTTENGKTVIKKVGLNPIQRDGMEYEMTVFLEIDHSHMASASKDRTGLFDGQVFKPNRETGQKLLAWLESGVPQEAVQAGSGLGGAASVGHVSTGGHGEGTAKLGSRQESLGLTTAGANGAATKGPELNSTAGREVTGSKTVGQGAEVIDFPPAGPLVAQGPGSEAWEALYGGTGKEATQSSQTAARGQGKGKGKAQEPKPPVSSHQEEDPFWSSLDTLTPPPARAAGGKRRLF</sequence>
<name>A4J1U0_DESRM</name>
<evidence type="ECO:0000313" key="2">
    <source>
        <dbReference type="EMBL" id="ABO49043.1"/>
    </source>
</evidence>
<dbReference type="OrthoDB" id="1625426at2"/>
<evidence type="ECO:0000256" key="1">
    <source>
        <dbReference type="SAM" id="MobiDB-lite"/>
    </source>
</evidence>
<reference evidence="2 3" key="1">
    <citation type="submission" date="2007-03" db="EMBL/GenBank/DDBJ databases">
        <title>Complete sequence of Desulfotomaculum reducens MI-1.</title>
        <authorList>
            <consortium name="US DOE Joint Genome Institute"/>
            <person name="Copeland A."/>
            <person name="Lucas S."/>
            <person name="Lapidus A."/>
            <person name="Barry K."/>
            <person name="Detter J.C."/>
            <person name="Glavina del Rio T."/>
            <person name="Hammon N."/>
            <person name="Israni S."/>
            <person name="Dalin E."/>
            <person name="Tice H."/>
            <person name="Pitluck S."/>
            <person name="Sims D."/>
            <person name="Brettin T."/>
            <person name="Bruce D."/>
            <person name="Han C."/>
            <person name="Tapia R."/>
            <person name="Schmutz J."/>
            <person name="Larimer F."/>
            <person name="Land M."/>
            <person name="Hauser L."/>
            <person name="Kyrpides N."/>
            <person name="Kim E."/>
            <person name="Tebo B.M."/>
            <person name="Richardson P."/>
        </authorList>
    </citation>
    <scope>NUCLEOTIDE SEQUENCE [LARGE SCALE GENOMIC DNA]</scope>
    <source>
        <strain evidence="2 3">MI-1</strain>
    </source>
</reference>
<dbReference type="HOGENOM" id="CLU_709261_0_0_9"/>
<feature type="compositionally biased region" description="Gly residues" evidence="1">
    <location>
        <begin position="236"/>
        <end position="254"/>
    </location>
</feature>
<dbReference type="AlphaFoldDB" id="A4J1U0"/>
<proteinExistence type="predicted"/>
<keyword evidence="3" id="KW-1185">Reference proteome</keyword>
<feature type="region of interest" description="Disordered" evidence="1">
    <location>
        <begin position="271"/>
        <end position="290"/>
    </location>
</feature>
<dbReference type="eggNOG" id="COG0468">
    <property type="taxonomic scope" value="Bacteria"/>
</dbReference>
<dbReference type="STRING" id="349161.Dred_0498"/>
<dbReference type="SUPFAM" id="SSF52540">
    <property type="entry name" value="P-loop containing nucleoside triphosphate hydrolases"/>
    <property type="match status" value="1"/>
</dbReference>
<dbReference type="EMBL" id="CP000612">
    <property type="protein sequence ID" value="ABO49043.1"/>
    <property type="molecule type" value="Genomic_DNA"/>
</dbReference>
<gene>
    <name evidence="2" type="ordered locus">Dred_0498</name>
</gene>
<protein>
    <recommendedName>
        <fullName evidence="4">AAA ATPase</fullName>
    </recommendedName>
</protein>
<evidence type="ECO:0000313" key="3">
    <source>
        <dbReference type="Proteomes" id="UP000001556"/>
    </source>
</evidence>
<feature type="region of interest" description="Disordered" evidence="1">
    <location>
        <begin position="234"/>
        <end position="259"/>
    </location>
</feature>
<dbReference type="Pfam" id="PF13479">
    <property type="entry name" value="AAA_24"/>
    <property type="match status" value="1"/>
</dbReference>
<dbReference type="KEGG" id="drm:Dred_0498"/>
<dbReference type="Proteomes" id="UP000001556">
    <property type="component" value="Chromosome"/>
</dbReference>
<accession>A4J1U0</accession>
<dbReference type="RefSeq" id="WP_011876880.1">
    <property type="nucleotide sequence ID" value="NC_009253.1"/>
</dbReference>
<organism evidence="2 3">
    <name type="scientific">Desulforamulus reducens (strain ATCC BAA-1160 / DSM 100696 / MI-1)</name>
    <name type="common">Desulfotomaculum reducens</name>
    <dbReference type="NCBI Taxonomy" id="349161"/>
    <lineage>
        <taxon>Bacteria</taxon>
        <taxon>Bacillati</taxon>
        <taxon>Bacillota</taxon>
        <taxon>Clostridia</taxon>
        <taxon>Eubacteriales</taxon>
        <taxon>Peptococcaceae</taxon>
        <taxon>Desulforamulus</taxon>
    </lineage>
</organism>
<feature type="region of interest" description="Disordered" evidence="1">
    <location>
        <begin position="328"/>
        <end position="389"/>
    </location>
</feature>
<dbReference type="Gene3D" id="3.40.50.300">
    <property type="entry name" value="P-loop containing nucleotide triphosphate hydrolases"/>
    <property type="match status" value="1"/>
</dbReference>
<evidence type="ECO:0008006" key="4">
    <source>
        <dbReference type="Google" id="ProtNLM"/>
    </source>
</evidence>